<accession>A0A4Z2FZX7</accession>
<comment type="caution">
    <text evidence="2">The sequence shown here is derived from an EMBL/GenBank/DDBJ whole genome shotgun (WGS) entry which is preliminary data.</text>
</comment>
<keyword evidence="3" id="KW-1185">Reference proteome</keyword>
<feature type="region of interest" description="Disordered" evidence="1">
    <location>
        <begin position="1"/>
        <end position="47"/>
    </location>
</feature>
<evidence type="ECO:0000256" key="1">
    <source>
        <dbReference type="SAM" id="MobiDB-lite"/>
    </source>
</evidence>
<evidence type="ECO:0000313" key="3">
    <source>
        <dbReference type="Proteomes" id="UP000314294"/>
    </source>
</evidence>
<reference evidence="2 3" key="1">
    <citation type="submission" date="2019-03" db="EMBL/GenBank/DDBJ databases">
        <title>First draft genome of Liparis tanakae, snailfish: a comprehensive survey of snailfish specific genes.</title>
        <authorList>
            <person name="Kim W."/>
            <person name="Song I."/>
            <person name="Jeong J.-H."/>
            <person name="Kim D."/>
            <person name="Kim S."/>
            <person name="Ryu S."/>
            <person name="Song J.Y."/>
            <person name="Lee S.K."/>
        </authorList>
    </citation>
    <scope>NUCLEOTIDE SEQUENCE [LARGE SCALE GENOMIC DNA]</scope>
    <source>
        <tissue evidence="2">Muscle</tissue>
    </source>
</reference>
<gene>
    <name evidence="2" type="ORF">EYF80_043622</name>
</gene>
<protein>
    <submittedName>
        <fullName evidence="2">Uncharacterized protein</fullName>
    </submittedName>
</protein>
<name>A0A4Z2FZX7_9TELE</name>
<dbReference type="EMBL" id="SRLO01000803">
    <property type="protein sequence ID" value="TNN46193.1"/>
    <property type="molecule type" value="Genomic_DNA"/>
</dbReference>
<organism evidence="2 3">
    <name type="scientific">Liparis tanakae</name>
    <name type="common">Tanaka's snailfish</name>
    <dbReference type="NCBI Taxonomy" id="230148"/>
    <lineage>
        <taxon>Eukaryota</taxon>
        <taxon>Metazoa</taxon>
        <taxon>Chordata</taxon>
        <taxon>Craniata</taxon>
        <taxon>Vertebrata</taxon>
        <taxon>Euteleostomi</taxon>
        <taxon>Actinopterygii</taxon>
        <taxon>Neopterygii</taxon>
        <taxon>Teleostei</taxon>
        <taxon>Neoteleostei</taxon>
        <taxon>Acanthomorphata</taxon>
        <taxon>Eupercaria</taxon>
        <taxon>Perciformes</taxon>
        <taxon>Cottioidei</taxon>
        <taxon>Cottales</taxon>
        <taxon>Liparidae</taxon>
        <taxon>Liparis</taxon>
    </lineage>
</organism>
<proteinExistence type="predicted"/>
<dbReference type="AlphaFoldDB" id="A0A4Z2FZX7"/>
<sequence length="88" mass="9591">MKFLSGQDSGAMRSGPHCSVDGLQQSRPAGRASVALSPQARTQRERELELELRRFGSLSHHHSCTTALLGLCHSSTREVSKPSIVEYA</sequence>
<evidence type="ECO:0000313" key="2">
    <source>
        <dbReference type="EMBL" id="TNN46193.1"/>
    </source>
</evidence>
<dbReference type="Proteomes" id="UP000314294">
    <property type="component" value="Unassembled WGS sequence"/>
</dbReference>